<proteinExistence type="predicted"/>
<organism evidence="2 3">
    <name type="scientific">Bifiguratus adelaidae</name>
    <dbReference type="NCBI Taxonomy" id="1938954"/>
    <lineage>
        <taxon>Eukaryota</taxon>
        <taxon>Fungi</taxon>
        <taxon>Fungi incertae sedis</taxon>
        <taxon>Mucoromycota</taxon>
        <taxon>Mucoromycotina</taxon>
        <taxon>Endogonomycetes</taxon>
        <taxon>Endogonales</taxon>
        <taxon>Endogonales incertae sedis</taxon>
        <taxon>Bifiguratus</taxon>
    </lineage>
</organism>
<feature type="compositionally biased region" description="Polar residues" evidence="1">
    <location>
        <begin position="121"/>
        <end position="133"/>
    </location>
</feature>
<accession>A0A261Y2U1</accession>
<sequence length="152" mass="16589">MFRSNQSERSGYEYDNQWGGVSDFNNSILQNEAEQGSGGSQPIDSPVKFSNSNSSAETGSFGFFSSLGRRLSQGASLAEKRDELAVHSVEAEGFETFAAKTSDDLGTYALTEHFEEDPTVGVSSYTRTETVPSTDRRSSLNTEPEEQAIYLS</sequence>
<dbReference type="AlphaFoldDB" id="A0A261Y2U1"/>
<evidence type="ECO:0000313" key="3">
    <source>
        <dbReference type="Proteomes" id="UP000242875"/>
    </source>
</evidence>
<reference evidence="2 3" key="1">
    <citation type="journal article" date="2017" name="Mycologia">
        <title>Bifiguratus adelaidae, gen. et sp. nov., a new member of Mucoromycotina in endophytic and soil-dwelling habitats.</title>
        <authorList>
            <person name="Torres-Cruz T.J."/>
            <person name="Billingsley Tobias T.L."/>
            <person name="Almatruk M."/>
            <person name="Hesse C."/>
            <person name="Kuske C.R."/>
            <person name="Desiro A."/>
            <person name="Benucci G.M."/>
            <person name="Bonito G."/>
            <person name="Stajich J.E."/>
            <person name="Dunlap C."/>
            <person name="Arnold A.E."/>
            <person name="Porras-Alfaro A."/>
        </authorList>
    </citation>
    <scope>NUCLEOTIDE SEQUENCE [LARGE SCALE GENOMIC DNA]</scope>
    <source>
        <strain evidence="2 3">AZ0501</strain>
    </source>
</reference>
<gene>
    <name evidence="2" type="ORF">BZG36_02650</name>
</gene>
<feature type="region of interest" description="Disordered" evidence="1">
    <location>
        <begin position="117"/>
        <end position="152"/>
    </location>
</feature>
<name>A0A261Y2U1_9FUNG</name>
<keyword evidence="3" id="KW-1185">Reference proteome</keyword>
<protein>
    <submittedName>
        <fullName evidence="2">Uncharacterized protein</fullName>
    </submittedName>
</protein>
<evidence type="ECO:0000313" key="2">
    <source>
        <dbReference type="EMBL" id="OZJ04925.1"/>
    </source>
</evidence>
<feature type="compositionally biased region" description="Polar residues" evidence="1">
    <location>
        <begin position="23"/>
        <end position="55"/>
    </location>
</feature>
<evidence type="ECO:0000256" key="1">
    <source>
        <dbReference type="SAM" id="MobiDB-lite"/>
    </source>
</evidence>
<comment type="caution">
    <text evidence="2">The sequence shown here is derived from an EMBL/GenBank/DDBJ whole genome shotgun (WGS) entry which is preliminary data.</text>
</comment>
<dbReference type="Proteomes" id="UP000242875">
    <property type="component" value="Unassembled WGS sequence"/>
</dbReference>
<feature type="region of interest" description="Disordered" evidence="1">
    <location>
        <begin position="1"/>
        <end position="55"/>
    </location>
</feature>
<dbReference type="EMBL" id="MVBO01000026">
    <property type="protein sequence ID" value="OZJ04925.1"/>
    <property type="molecule type" value="Genomic_DNA"/>
</dbReference>